<protein>
    <submittedName>
        <fullName evidence="1">Uncharacterized protein</fullName>
    </submittedName>
</protein>
<gene>
    <name evidence="1" type="ORF">OHC33_001295</name>
</gene>
<dbReference type="AlphaFoldDB" id="A0AAN8EPC2"/>
<dbReference type="EMBL" id="JAKLMC020000002">
    <property type="protein sequence ID" value="KAK5958105.1"/>
    <property type="molecule type" value="Genomic_DNA"/>
</dbReference>
<reference evidence="1 2" key="1">
    <citation type="submission" date="2022-12" db="EMBL/GenBank/DDBJ databases">
        <title>Genomic features and morphological characterization of a novel Knufia sp. strain isolated from spacecraft assembly facility.</title>
        <authorList>
            <person name="Teixeira M."/>
            <person name="Chander A.M."/>
            <person name="Stajich J.E."/>
            <person name="Venkateswaran K."/>
        </authorList>
    </citation>
    <scope>NUCLEOTIDE SEQUENCE [LARGE SCALE GENOMIC DNA]</scope>
    <source>
        <strain evidence="1 2">FJI-L2-BK-P2</strain>
    </source>
</reference>
<comment type="caution">
    <text evidence="1">The sequence shown here is derived from an EMBL/GenBank/DDBJ whole genome shotgun (WGS) entry which is preliminary data.</text>
</comment>
<sequence>MARFDLQASNGSETAIATESRPTFLQQLWNVVDNLLPTIPQQLCFSVFRSLVSSCCFPKKHPTQLAYNNAAIGNCCCSFTRELAEGQYLVRLHMFHDLTTAANFMVYSTYGSPEVLELHDHDPKAIEVFLTYLYTLTPPSFFLSTDSVSTTDQLRTQLYETWKTACETFLIGEKYHMDDPRGAAYDVVRPYVFSQFAAFNGFGSQTTNAQLDVITVLWAWVDSRHHVQELIDMVLEKLVRASAKLCVDASFQELLCKNEKLMLDYVQALAGEIARKTSNAGRAPGAKRKVSEI</sequence>
<evidence type="ECO:0000313" key="1">
    <source>
        <dbReference type="EMBL" id="KAK5958105.1"/>
    </source>
</evidence>
<dbReference type="Proteomes" id="UP001316803">
    <property type="component" value="Unassembled WGS sequence"/>
</dbReference>
<evidence type="ECO:0000313" key="2">
    <source>
        <dbReference type="Proteomes" id="UP001316803"/>
    </source>
</evidence>
<accession>A0AAN8EPC2</accession>
<keyword evidence="2" id="KW-1185">Reference proteome</keyword>
<name>A0AAN8EPC2_9EURO</name>
<proteinExistence type="predicted"/>
<organism evidence="1 2">
    <name type="scientific">Knufia fluminis</name>
    <dbReference type="NCBI Taxonomy" id="191047"/>
    <lineage>
        <taxon>Eukaryota</taxon>
        <taxon>Fungi</taxon>
        <taxon>Dikarya</taxon>
        <taxon>Ascomycota</taxon>
        <taxon>Pezizomycotina</taxon>
        <taxon>Eurotiomycetes</taxon>
        <taxon>Chaetothyriomycetidae</taxon>
        <taxon>Chaetothyriales</taxon>
        <taxon>Trichomeriaceae</taxon>
        <taxon>Knufia</taxon>
    </lineage>
</organism>